<comment type="caution">
    <text evidence="8">The sequence shown here is derived from an EMBL/GenBank/DDBJ whole genome shotgun (WGS) entry which is preliminary data.</text>
</comment>
<feature type="transmembrane region" description="Helical" evidence="6">
    <location>
        <begin position="193"/>
        <end position="211"/>
    </location>
</feature>
<dbReference type="PANTHER" id="PTHR22750">
    <property type="entry name" value="G-PROTEIN COUPLED RECEPTOR"/>
    <property type="match status" value="1"/>
</dbReference>
<dbReference type="PRINTS" id="PR00237">
    <property type="entry name" value="GPCRRHODOPSN"/>
</dbReference>
<keyword evidence="4 6" id="KW-1133">Transmembrane helix</keyword>
<organism evidence="8 9">
    <name type="scientific">Tegillarca granosa</name>
    <name type="common">Malaysian cockle</name>
    <name type="synonym">Anadara granosa</name>
    <dbReference type="NCBI Taxonomy" id="220873"/>
    <lineage>
        <taxon>Eukaryota</taxon>
        <taxon>Metazoa</taxon>
        <taxon>Spiralia</taxon>
        <taxon>Lophotrochozoa</taxon>
        <taxon>Mollusca</taxon>
        <taxon>Bivalvia</taxon>
        <taxon>Autobranchia</taxon>
        <taxon>Pteriomorphia</taxon>
        <taxon>Arcoida</taxon>
        <taxon>Arcoidea</taxon>
        <taxon>Arcidae</taxon>
        <taxon>Tegillarca</taxon>
    </lineage>
</organism>
<feature type="transmembrane region" description="Helical" evidence="6">
    <location>
        <begin position="112"/>
        <end position="134"/>
    </location>
</feature>
<evidence type="ECO:0000313" key="8">
    <source>
        <dbReference type="EMBL" id="KAJ8313815.1"/>
    </source>
</evidence>
<protein>
    <recommendedName>
        <fullName evidence="7">G-protein coupled receptors family 1 profile domain-containing protein</fullName>
    </recommendedName>
</protein>
<evidence type="ECO:0000259" key="7">
    <source>
        <dbReference type="PROSITE" id="PS50262"/>
    </source>
</evidence>
<feature type="transmembrane region" description="Helical" evidence="6">
    <location>
        <begin position="82"/>
        <end position="100"/>
    </location>
</feature>
<name>A0ABQ9FDV6_TEGGR</name>
<reference evidence="8 9" key="1">
    <citation type="submission" date="2022-12" db="EMBL/GenBank/DDBJ databases">
        <title>Chromosome-level genome of Tegillarca granosa.</title>
        <authorList>
            <person name="Kim J."/>
        </authorList>
    </citation>
    <scope>NUCLEOTIDE SEQUENCE [LARGE SCALE GENOMIC DNA]</scope>
    <source>
        <strain evidence="8">Teg-2019</strain>
        <tissue evidence="8">Adductor muscle</tissue>
    </source>
</reference>
<evidence type="ECO:0000313" key="9">
    <source>
        <dbReference type="Proteomes" id="UP001217089"/>
    </source>
</evidence>
<keyword evidence="5 6" id="KW-0472">Membrane</keyword>
<dbReference type="PROSITE" id="PS50262">
    <property type="entry name" value="G_PROTEIN_RECEP_F1_2"/>
    <property type="match status" value="1"/>
</dbReference>
<evidence type="ECO:0000256" key="2">
    <source>
        <dbReference type="ARBA" id="ARBA00022475"/>
    </source>
</evidence>
<dbReference type="InterPro" id="IPR017452">
    <property type="entry name" value="GPCR_Rhodpsn_7TM"/>
</dbReference>
<accession>A0ABQ9FDV6</accession>
<feature type="domain" description="G-protein coupled receptors family 1 profile" evidence="7">
    <location>
        <begin position="85"/>
        <end position="252"/>
    </location>
</feature>
<dbReference type="EMBL" id="JARBDR010000342">
    <property type="protein sequence ID" value="KAJ8313815.1"/>
    <property type="molecule type" value="Genomic_DNA"/>
</dbReference>
<keyword evidence="3 6" id="KW-0812">Transmembrane</keyword>
<dbReference type="InterPro" id="IPR000276">
    <property type="entry name" value="GPCR_Rhodpsn"/>
</dbReference>
<keyword evidence="9" id="KW-1185">Reference proteome</keyword>
<dbReference type="CDD" id="cd00637">
    <property type="entry name" value="7tm_classA_rhodopsin-like"/>
    <property type="match status" value="1"/>
</dbReference>
<feature type="transmembrane region" description="Helical" evidence="6">
    <location>
        <begin position="31"/>
        <end position="50"/>
    </location>
</feature>
<dbReference type="Proteomes" id="UP001217089">
    <property type="component" value="Unassembled WGS sequence"/>
</dbReference>
<evidence type="ECO:0000256" key="4">
    <source>
        <dbReference type="ARBA" id="ARBA00022989"/>
    </source>
</evidence>
<evidence type="ECO:0000256" key="5">
    <source>
        <dbReference type="ARBA" id="ARBA00023136"/>
    </source>
</evidence>
<sequence>MECNITDLKENITCPKGITKLNVMSKVSTSVFIVASIGFVWNVIAISMLYRCRKMRYHIKVIAINLALADLITVVYSFVDAFISFITIFAIDGFLCLRFAMRYFQVITKRSINFICLAAWIISFKATVLAHVGGFKRTFACICFDNRGHAMISLFYRNLCFLTIIILYIYIFWHIRQQNQKITKMGNHQVKNIRPAIKISAIVGIVFVMYIPKSMFLIYSMLSGSFIHDSLVIFTPLVYIEKLNSMINPVMYVWRFRECRMHVIKTFCWFSKHMTKKAREINYELNGTFLDTKKRKCQISIINTKEEQ</sequence>
<comment type="subcellular location">
    <subcellularLocation>
        <location evidence="1">Cell membrane</location>
        <topology evidence="1">Multi-pass membrane protein</topology>
    </subcellularLocation>
</comment>
<dbReference type="Pfam" id="PF00001">
    <property type="entry name" value="7tm_1"/>
    <property type="match status" value="1"/>
</dbReference>
<dbReference type="Gene3D" id="1.20.1070.10">
    <property type="entry name" value="Rhodopsin 7-helix transmembrane proteins"/>
    <property type="match status" value="1"/>
</dbReference>
<evidence type="ECO:0000256" key="3">
    <source>
        <dbReference type="ARBA" id="ARBA00022692"/>
    </source>
</evidence>
<evidence type="ECO:0000256" key="6">
    <source>
        <dbReference type="SAM" id="Phobius"/>
    </source>
</evidence>
<dbReference type="SUPFAM" id="SSF81321">
    <property type="entry name" value="Family A G protein-coupled receptor-like"/>
    <property type="match status" value="1"/>
</dbReference>
<gene>
    <name evidence="8" type="ORF">KUTeg_008376</name>
</gene>
<keyword evidence="2" id="KW-1003">Cell membrane</keyword>
<feature type="transmembrane region" description="Helical" evidence="6">
    <location>
        <begin position="57"/>
        <end position="76"/>
    </location>
</feature>
<evidence type="ECO:0000256" key="1">
    <source>
        <dbReference type="ARBA" id="ARBA00004651"/>
    </source>
</evidence>
<proteinExistence type="predicted"/>
<feature type="transmembrane region" description="Helical" evidence="6">
    <location>
        <begin position="154"/>
        <end position="173"/>
    </location>
</feature>